<dbReference type="GO" id="GO:0031505">
    <property type="term" value="P:fungal-type cell wall organization"/>
    <property type="evidence" value="ECO:0007669"/>
    <property type="project" value="TreeGrafter"/>
</dbReference>
<keyword evidence="3" id="KW-0325">Glycoprotein</keyword>
<evidence type="ECO:0000256" key="5">
    <source>
        <dbReference type="SAM" id="MobiDB-lite"/>
    </source>
</evidence>
<dbReference type="GO" id="GO:0015926">
    <property type="term" value="F:glucosidase activity"/>
    <property type="evidence" value="ECO:0007669"/>
    <property type="project" value="TreeGrafter"/>
</dbReference>
<feature type="compositionally biased region" description="Low complexity" evidence="5">
    <location>
        <begin position="22"/>
        <end position="67"/>
    </location>
</feature>
<feature type="compositionally biased region" description="Gly residues" evidence="5">
    <location>
        <begin position="135"/>
        <end position="145"/>
    </location>
</feature>
<dbReference type="Pfam" id="PF03935">
    <property type="entry name" value="SKN1_KRE6_Sbg1"/>
    <property type="match status" value="1"/>
</dbReference>
<dbReference type="OrthoDB" id="412647at2759"/>
<feature type="compositionally biased region" description="Polar residues" evidence="5">
    <location>
        <begin position="151"/>
        <end position="162"/>
    </location>
</feature>
<evidence type="ECO:0000256" key="4">
    <source>
        <dbReference type="ARBA" id="ARBA00023316"/>
    </source>
</evidence>
<dbReference type="InterPro" id="IPR005629">
    <property type="entry name" value="Skn1/Kre6/Sbg1"/>
</dbReference>
<dbReference type="GO" id="GO:0005886">
    <property type="term" value="C:plasma membrane"/>
    <property type="evidence" value="ECO:0007669"/>
    <property type="project" value="TreeGrafter"/>
</dbReference>
<dbReference type="InParanoid" id="A0A409WUK7"/>
<name>A0A409WUK7_9AGAR</name>
<evidence type="ECO:0000256" key="6">
    <source>
        <dbReference type="SAM" id="Phobius"/>
    </source>
</evidence>
<feature type="transmembrane region" description="Helical" evidence="6">
    <location>
        <begin position="391"/>
        <end position="414"/>
    </location>
</feature>
<feature type="compositionally biased region" description="Pro residues" evidence="5">
    <location>
        <begin position="1"/>
        <end position="21"/>
    </location>
</feature>
<evidence type="ECO:0000256" key="1">
    <source>
        <dbReference type="ARBA" id="ARBA00004370"/>
    </source>
</evidence>
<keyword evidence="4" id="KW-0961">Cell wall biogenesis/degradation</keyword>
<protein>
    <submittedName>
        <fullName evidence="7">Uncharacterized protein</fullName>
    </submittedName>
</protein>
<accession>A0A409WUK7</accession>
<reference evidence="7 8" key="1">
    <citation type="journal article" date="2018" name="Evol. Lett.">
        <title>Horizontal gene cluster transfer increased hallucinogenic mushroom diversity.</title>
        <authorList>
            <person name="Reynolds H.T."/>
            <person name="Vijayakumar V."/>
            <person name="Gluck-Thaler E."/>
            <person name="Korotkin H.B."/>
            <person name="Matheny P.B."/>
            <person name="Slot J.C."/>
        </authorList>
    </citation>
    <scope>NUCLEOTIDE SEQUENCE [LARGE SCALE GENOMIC DNA]</scope>
    <source>
        <strain evidence="7 8">2629</strain>
    </source>
</reference>
<keyword evidence="6" id="KW-0812">Transmembrane</keyword>
<comment type="subcellular location">
    <subcellularLocation>
        <location evidence="1">Membrane</location>
    </subcellularLocation>
</comment>
<organism evidence="7 8">
    <name type="scientific">Panaeolus cyanescens</name>
    <dbReference type="NCBI Taxonomy" id="181874"/>
    <lineage>
        <taxon>Eukaryota</taxon>
        <taxon>Fungi</taxon>
        <taxon>Dikarya</taxon>
        <taxon>Basidiomycota</taxon>
        <taxon>Agaricomycotina</taxon>
        <taxon>Agaricomycetes</taxon>
        <taxon>Agaricomycetidae</taxon>
        <taxon>Agaricales</taxon>
        <taxon>Agaricineae</taxon>
        <taxon>Galeropsidaceae</taxon>
        <taxon>Panaeolus</taxon>
    </lineage>
</organism>
<keyword evidence="8" id="KW-1185">Reference proteome</keyword>
<feature type="compositionally biased region" description="Low complexity" evidence="5">
    <location>
        <begin position="96"/>
        <end position="110"/>
    </location>
</feature>
<feature type="transmembrane region" description="Helical" evidence="6">
    <location>
        <begin position="493"/>
        <end position="514"/>
    </location>
</feature>
<keyword evidence="2 6" id="KW-0472">Membrane</keyword>
<sequence length="516" mass="54158">MSSPNGPQPPSQPPLTGPPPNTSSTNPNNNNNNTSIRDGASSSSHTTTASHTTTSSQSQSQPPSQAQYIDYTPRDPGLRSPHPRSAHEDARLLHHQSGSPTSSSSQPTSPFVTPAEFGMLNANANGGVRPRSMNGAGGSASGSGSGSMMSQTPQSGFISSPLNPAPGAGNMSSAPSSFNGSVSAPGSGSGVVNPFGRGSISRPASRGSTMHSPTSPGVGAYDDALFQTLGLGSGAHTSGLPASLHTSPHSNTNSQFLGVGGGGSNRGSMILYRLADGVGEFGGSVNSSKENRDSLLLPPKLFGGKGGGARDSIHSMSGDSMISLSSDRDSKYPLGITPGGAGGARGLVPYAYDPDDDADIVDDDDLLHDPDNEGPVKGVKDHFPWRGVANVTALVVLLMALMTLFIAYPVITFYRDQPRNERIDGNVRINGTGQAPVLFGMPELIDSETPQAARSRRGFDGMEYELVFSDEFNTDGRTFYPGEYGEERGVMSFLHFFSLFFWRCSFWSFSRFFMVF</sequence>
<keyword evidence="6" id="KW-1133">Transmembrane helix</keyword>
<gene>
    <name evidence="7" type="ORF">CVT24_012639</name>
</gene>
<feature type="region of interest" description="Disordered" evidence="5">
    <location>
        <begin position="1"/>
        <end position="219"/>
    </location>
</feature>
<dbReference type="AlphaFoldDB" id="A0A409WUK7"/>
<feature type="compositionally biased region" description="Polar residues" evidence="5">
    <location>
        <begin position="170"/>
        <end position="179"/>
    </location>
</feature>
<proteinExistence type="predicted"/>
<dbReference type="Proteomes" id="UP000284842">
    <property type="component" value="Unassembled WGS sequence"/>
</dbReference>
<dbReference type="GO" id="GO:0006078">
    <property type="term" value="P:(1-&gt;6)-beta-D-glucan biosynthetic process"/>
    <property type="evidence" value="ECO:0007669"/>
    <property type="project" value="TreeGrafter"/>
</dbReference>
<feature type="compositionally biased region" description="Low complexity" evidence="5">
    <location>
        <begin position="180"/>
        <end position="192"/>
    </location>
</feature>
<evidence type="ECO:0000313" key="7">
    <source>
        <dbReference type="EMBL" id="PPQ82167.1"/>
    </source>
</evidence>
<dbReference type="PANTHER" id="PTHR31361">
    <property type="entry name" value="BETA-GLUCAN SYNTHESIS-ASSOCIATED PROTEIN KRE6-RELATED"/>
    <property type="match status" value="1"/>
</dbReference>
<evidence type="ECO:0000256" key="3">
    <source>
        <dbReference type="ARBA" id="ARBA00023180"/>
    </source>
</evidence>
<evidence type="ECO:0000313" key="8">
    <source>
        <dbReference type="Proteomes" id="UP000284842"/>
    </source>
</evidence>
<comment type="caution">
    <text evidence="7">The sequence shown here is derived from an EMBL/GenBank/DDBJ whole genome shotgun (WGS) entry which is preliminary data.</text>
</comment>
<dbReference type="STRING" id="181874.A0A409WUK7"/>
<evidence type="ECO:0000256" key="2">
    <source>
        <dbReference type="ARBA" id="ARBA00023136"/>
    </source>
</evidence>
<dbReference type="PANTHER" id="PTHR31361:SF15">
    <property type="entry name" value="GH16 DOMAIN-CONTAINING PROTEIN"/>
    <property type="match status" value="1"/>
</dbReference>
<dbReference type="EMBL" id="NHTK01005195">
    <property type="protein sequence ID" value="PPQ82167.1"/>
    <property type="molecule type" value="Genomic_DNA"/>
</dbReference>
<feature type="compositionally biased region" description="Polar residues" evidence="5">
    <location>
        <begin position="206"/>
        <end position="215"/>
    </location>
</feature>
<dbReference type="GO" id="GO:0005789">
    <property type="term" value="C:endoplasmic reticulum membrane"/>
    <property type="evidence" value="ECO:0007669"/>
    <property type="project" value="TreeGrafter"/>
</dbReference>